<accession>B8I5P8</accession>
<evidence type="ECO:0000256" key="1">
    <source>
        <dbReference type="ARBA" id="ARBA00001966"/>
    </source>
</evidence>
<evidence type="ECO:0000313" key="10">
    <source>
        <dbReference type="Proteomes" id="UP000001349"/>
    </source>
</evidence>
<dbReference type="eggNOG" id="COG0641">
    <property type="taxonomic scope" value="Bacteria"/>
</dbReference>
<evidence type="ECO:0000313" key="9">
    <source>
        <dbReference type="EMBL" id="ACL74715.1"/>
    </source>
</evidence>
<evidence type="ECO:0000259" key="8">
    <source>
        <dbReference type="PROSITE" id="PS51918"/>
    </source>
</evidence>
<dbReference type="HOGENOM" id="CLU_009273_3_4_9"/>
<dbReference type="SFLD" id="SFLDG01384">
    <property type="entry name" value="thioether_bond_formation_requi"/>
    <property type="match status" value="1"/>
</dbReference>
<dbReference type="InterPro" id="IPR024001">
    <property type="entry name" value="Cys-rich_pep_rSAM_mat_CcpM"/>
</dbReference>
<dbReference type="KEGG" id="cce:Ccel_0328"/>
<proteinExistence type="inferred from homology"/>
<dbReference type="SFLD" id="SFLDG01386">
    <property type="entry name" value="main_SPASM_domain-containing"/>
    <property type="match status" value="1"/>
</dbReference>
<evidence type="ECO:0000256" key="2">
    <source>
        <dbReference type="ARBA" id="ARBA00022485"/>
    </source>
</evidence>
<dbReference type="Proteomes" id="UP000001349">
    <property type="component" value="Chromosome"/>
</dbReference>
<keyword evidence="3" id="KW-0949">S-adenosyl-L-methionine</keyword>
<dbReference type="PANTHER" id="PTHR43273">
    <property type="entry name" value="ANAEROBIC SULFATASE-MATURATING ENZYME HOMOLOG ASLB-RELATED"/>
    <property type="match status" value="1"/>
</dbReference>
<organism evidence="9 10">
    <name type="scientific">Ruminiclostridium cellulolyticum (strain ATCC 35319 / DSM 5812 / JCM 6584 / H10)</name>
    <name type="common">Clostridium cellulolyticum</name>
    <dbReference type="NCBI Taxonomy" id="394503"/>
    <lineage>
        <taxon>Bacteria</taxon>
        <taxon>Bacillati</taxon>
        <taxon>Bacillota</taxon>
        <taxon>Clostridia</taxon>
        <taxon>Eubacteriales</taxon>
        <taxon>Oscillospiraceae</taxon>
        <taxon>Ruminiclostridium</taxon>
    </lineage>
</organism>
<dbReference type="NCBIfam" id="TIGR04085">
    <property type="entry name" value="rSAM_more_4Fe4S"/>
    <property type="match status" value="1"/>
</dbReference>
<protein>
    <submittedName>
        <fullName evidence="9">Radical SAM domain protein</fullName>
    </submittedName>
</protein>
<dbReference type="RefSeq" id="WP_012634780.1">
    <property type="nucleotide sequence ID" value="NC_011898.1"/>
</dbReference>
<keyword evidence="10" id="KW-1185">Reference proteome</keyword>
<dbReference type="CDD" id="cd01335">
    <property type="entry name" value="Radical_SAM"/>
    <property type="match status" value="1"/>
</dbReference>
<dbReference type="InterPro" id="IPR013785">
    <property type="entry name" value="Aldolase_TIM"/>
</dbReference>
<dbReference type="SFLD" id="SFLDS00029">
    <property type="entry name" value="Radical_SAM"/>
    <property type="match status" value="1"/>
</dbReference>
<dbReference type="GO" id="GO:0016491">
    <property type="term" value="F:oxidoreductase activity"/>
    <property type="evidence" value="ECO:0007669"/>
    <property type="project" value="InterPro"/>
</dbReference>
<dbReference type="GO" id="GO:0051539">
    <property type="term" value="F:4 iron, 4 sulfur cluster binding"/>
    <property type="evidence" value="ECO:0007669"/>
    <property type="project" value="UniProtKB-KW"/>
</dbReference>
<evidence type="ECO:0000256" key="6">
    <source>
        <dbReference type="ARBA" id="ARBA00023014"/>
    </source>
</evidence>
<dbReference type="PROSITE" id="PS51918">
    <property type="entry name" value="RADICAL_SAM"/>
    <property type="match status" value="1"/>
</dbReference>
<dbReference type="Gene3D" id="3.20.20.70">
    <property type="entry name" value="Aldolase class I"/>
    <property type="match status" value="1"/>
</dbReference>
<dbReference type="OrthoDB" id="1737006at2"/>
<name>B8I5P8_RUMCH</name>
<keyword evidence="5" id="KW-0408">Iron</keyword>
<dbReference type="PROSITE" id="PS01305">
    <property type="entry name" value="MOAA_NIFB_PQQE"/>
    <property type="match status" value="1"/>
</dbReference>
<feature type="domain" description="Radical SAM core" evidence="8">
    <location>
        <begin position="78"/>
        <end position="314"/>
    </location>
</feature>
<dbReference type="EMBL" id="CP001348">
    <property type="protein sequence ID" value="ACL74715.1"/>
    <property type="molecule type" value="Genomic_DNA"/>
</dbReference>
<dbReference type="SUPFAM" id="SSF102114">
    <property type="entry name" value="Radical SAM enzymes"/>
    <property type="match status" value="1"/>
</dbReference>
<dbReference type="InterPro" id="IPR058240">
    <property type="entry name" value="rSAM_sf"/>
</dbReference>
<evidence type="ECO:0000256" key="5">
    <source>
        <dbReference type="ARBA" id="ARBA00023004"/>
    </source>
</evidence>
<keyword evidence="6" id="KW-0411">Iron-sulfur</keyword>
<gene>
    <name evidence="9" type="ordered locus">Ccel_0328</name>
</gene>
<dbReference type="InterPro" id="IPR023867">
    <property type="entry name" value="Sulphatase_maturase_rSAM"/>
</dbReference>
<dbReference type="Pfam" id="PF04055">
    <property type="entry name" value="Radical_SAM"/>
    <property type="match status" value="1"/>
</dbReference>
<dbReference type="AlphaFoldDB" id="B8I5P8"/>
<keyword evidence="2" id="KW-0004">4Fe-4S</keyword>
<dbReference type="InterPro" id="IPR023885">
    <property type="entry name" value="4Fe4S-binding_SPASM_dom"/>
</dbReference>
<keyword evidence="4" id="KW-0479">Metal-binding</keyword>
<comment type="cofactor">
    <cofactor evidence="1">
        <name>[4Fe-4S] cluster</name>
        <dbReference type="ChEBI" id="CHEBI:49883"/>
    </cofactor>
</comment>
<dbReference type="InterPro" id="IPR007197">
    <property type="entry name" value="rSAM"/>
</dbReference>
<evidence type="ECO:0000256" key="3">
    <source>
        <dbReference type="ARBA" id="ARBA00022691"/>
    </source>
</evidence>
<dbReference type="SFLD" id="SFLDG01067">
    <property type="entry name" value="SPASM/twitch_domain_containing"/>
    <property type="match status" value="1"/>
</dbReference>
<comment type="similarity">
    <text evidence="7">Belongs to the radical SAM superfamily. Anaerobic sulfatase-maturating enzyme family.</text>
</comment>
<evidence type="ECO:0000256" key="4">
    <source>
        <dbReference type="ARBA" id="ARBA00022723"/>
    </source>
</evidence>
<evidence type="ECO:0000256" key="7">
    <source>
        <dbReference type="ARBA" id="ARBA00023601"/>
    </source>
</evidence>
<dbReference type="STRING" id="394503.Ccel_0328"/>
<dbReference type="InterPro" id="IPR000385">
    <property type="entry name" value="MoaA_NifB_PqqE_Fe-S-bd_CS"/>
</dbReference>
<dbReference type="PANTHER" id="PTHR43273:SF3">
    <property type="entry name" value="ANAEROBIC SULFATASE-MATURATING ENZYME HOMOLOG ASLB-RELATED"/>
    <property type="match status" value="1"/>
</dbReference>
<sequence>MIIYKLIKTPLQYYVYDRNKNKILNISKEEYQELDRLNKKEITEKEAVCLKKFQKYGYLKDSILEEIVHPETKYIKHHLDHRVQFLILQVTQSCNLRCNYCTYSGNYTNRVHSGKSMSWELAKKSIDYLYDHSNEIEKVRISFYGGEPLLRFDLIKRCVQYVKEAYPDRITDYGITTNGTLLSGEIAEFLIDNQFSITISLDGSKKDHDANRKFANGEGSFNTIINNIKDISKHNKGFIKNIRFNTVLNPKSDYGTVRNYFNSEDVVCDAGVGLSLMEEINYKGDISFSNEFINIRRYDYFLLLMTMVKKLKKEAIPKFMSEIKAGIDIDYSTMEDVNNLNKTWHHGGPCIAGAMRMFVNTDGVIYPCEKAVETSEAMKIGEMDEGTDSQKVSEIMNIGKISEKDCKSCWAINWCSMCALYAEKDGKFDVATKRKNCAKSFIEVQEKLLNICALKEFGYKFGKEEMYV</sequence>
<dbReference type="GO" id="GO:0046872">
    <property type="term" value="F:metal ion binding"/>
    <property type="evidence" value="ECO:0007669"/>
    <property type="project" value="UniProtKB-KW"/>
</dbReference>
<dbReference type="NCBIfam" id="TIGR04068">
    <property type="entry name" value="rSAM_ocin_clost"/>
    <property type="match status" value="1"/>
</dbReference>
<reference evidence="9 10" key="1">
    <citation type="submission" date="2009-01" db="EMBL/GenBank/DDBJ databases">
        <title>Complete sequence of Clostridium cellulolyticum H10.</title>
        <authorList>
            <consortium name="US DOE Joint Genome Institute"/>
            <person name="Lucas S."/>
            <person name="Copeland A."/>
            <person name="Lapidus A."/>
            <person name="Glavina del Rio T."/>
            <person name="Dalin E."/>
            <person name="Tice H."/>
            <person name="Bruce D."/>
            <person name="Goodwin L."/>
            <person name="Pitluck S."/>
            <person name="Chertkov O."/>
            <person name="Saunders E."/>
            <person name="Brettin T."/>
            <person name="Detter J.C."/>
            <person name="Han C."/>
            <person name="Larimer F."/>
            <person name="Land M."/>
            <person name="Hauser L."/>
            <person name="Kyrpides N."/>
            <person name="Ivanova N."/>
            <person name="Zhou J."/>
            <person name="Richardson P."/>
        </authorList>
    </citation>
    <scope>NUCLEOTIDE SEQUENCE [LARGE SCALE GENOMIC DNA]</scope>
    <source>
        <strain evidence="10">ATCC 35319 / DSM 5812 / JCM 6584 / H10</strain>
    </source>
</reference>